<reference evidence="13" key="2">
    <citation type="submission" date="2015-01" db="EMBL/GenBank/DDBJ databases">
        <title>Evolutionary Origins and Diversification of the Mycorrhizal Mutualists.</title>
        <authorList>
            <consortium name="DOE Joint Genome Institute"/>
            <consortium name="Mycorrhizal Genomics Consortium"/>
            <person name="Kohler A."/>
            <person name="Kuo A."/>
            <person name="Nagy L.G."/>
            <person name="Floudas D."/>
            <person name="Copeland A."/>
            <person name="Barry K.W."/>
            <person name="Cichocki N."/>
            <person name="Veneault-Fourrey C."/>
            <person name="LaButti K."/>
            <person name="Lindquist E.A."/>
            <person name="Lipzen A."/>
            <person name="Lundell T."/>
            <person name="Morin E."/>
            <person name="Murat C."/>
            <person name="Riley R."/>
            <person name="Ohm R."/>
            <person name="Sun H."/>
            <person name="Tunlid A."/>
            <person name="Henrissat B."/>
            <person name="Grigoriev I.V."/>
            <person name="Hibbett D.S."/>
            <person name="Martin F."/>
        </authorList>
    </citation>
    <scope>NUCLEOTIDE SEQUENCE [LARGE SCALE GENOMIC DNA]</scope>
    <source>
        <strain evidence="13">h7</strain>
    </source>
</reference>
<dbReference type="EC" id="2.6.1.42" evidence="11"/>
<dbReference type="Pfam" id="PF01063">
    <property type="entry name" value="Aminotran_4"/>
    <property type="match status" value="1"/>
</dbReference>
<dbReference type="GO" id="GO:0052655">
    <property type="term" value="F:L-valine-2-oxoglutarate transaminase activity"/>
    <property type="evidence" value="ECO:0007669"/>
    <property type="project" value="RHEA"/>
</dbReference>
<dbReference type="SUPFAM" id="SSF56752">
    <property type="entry name" value="D-aminoacid aminotransferase-like PLP-dependent enzymes"/>
    <property type="match status" value="1"/>
</dbReference>
<dbReference type="EMBL" id="KN831770">
    <property type="protein sequence ID" value="KIM46938.1"/>
    <property type="molecule type" value="Genomic_DNA"/>
</dbReference>
<dbReference type="InterPro" id="IPR043132">
    <property type="entry name" value="BCAT-like_C"/>
</dbReference>
<evidence type="ECO:0000256" key="2">
    <source>
        <dbReference type="ARBA" id="ARBA00009320"/>
    </source>
</evidence>
<dbReference type="PANTHER" id="PTHR11825:SF44">
    <property type="entry name" value="BRANCHED-CHAIN-AMINO-ACID AMINOTRANSFERASE"/>
    <property type="match status" value="1"/>
</dbReference>
<evidence type="ECO:0000313" key="13">
    <source>
        <dbReference type="Proteomes" id="UP000053424"/>
    </source>
</evidence>
<feature type="modified residue" description="N6-(pyridoxal phosphate)lysine" evidence="8">
    <location>
        <position position="211"/>
    </location>
</feature>
<dbReference type="InterPro" id="IPR036038">
    <property type="entry name" value="Aminotransferase-like"/>
</dbReference>
<evidence type="ECO:0000256" key="10">
    <source>
        <dbReference type="RuleBase" id="RU004516"/>
    </source>
</evidence>
<protein>
    <recommendedName>
        <fullName evidence="11">Branched-chain-amino-acid aminotransferase</fullName>
        <ecNumber evidence="11">2.6.1.42</ecNumber>
    </recommendedName>
</protein>
<keyword evidence="6 10" id="KW-0663">Pyridoxal phosphate</keyword>
<dbReference type="InterPro" id="IPR033939">
    <property type="entry name" value="BCAT_family"/>
</dbReference>
<dbReference type="PANTHER" id="PTHR11825">
    <property type="entry name" value="SUBGROUP IIII AMINOTRANSFERASE"/>
    <property type="match status" value="1"/>
</dbReference>
<comment type="catalytic activity">
    <reaction evidence="11">
        <text>L-isoleucine + 2-oxoglutarate = (S)-3-methyl-2-oxopentanoate + L-glutamate</text>
        <dbReference type="Rhea" id="RHEA:24801"/>
        <dbReference type="ChEBI" id="CHEBI:16810"/>
        <dbReference type="ChEBI" id="CHEBI:29985"/>
        <dbReference type="ChEBI" id="CHEBI:35146"/>
        <dbReference type="ChEBI" id="CHEBI:58045"/>
        <dbReference type="EC" id="2.6.1.42"/>
    </reaction>
</comment>
<evidence type="ECO:0000256" key="6">
    <source>
        <dbReference type="ARBA" id="ARBA00022898"/>
    </source>
</evidence>
<dbReference type="GO" id="GO:0009098">
    <property type="term" value="P:L-leucine biosynthetic process"/>
    <property type="evidence" value="ECO:0007669"/>
    <property type="project" value="TreeGrafter"/>
</dbReference>
<name>A0A0C2YAR6_HEBCY</name>
<keyword evidence="13" id="KW-1185">Reference proteome</keyword>
<evidence type="ECO:0000256" key="4">
    <source>
        <dbReference type="ARBA" id="ARBA00022605"/>
    </source>
</evidence>
<comment type="catalytic activity">
    <reaction evidence="11">
        <text>L-leucine + 2-oxoglutarate = 4-methyl-2-oxopentanoate + L-glutamate</text>
        <dbReference type="Rhea" id="RHEA:18321"/>
        <dbReference type="ChEBI" id="CHEBI:16810"/>
        <dbReference type="ChEBI" id="CHEBI:17865"/>
        <dbReference type="ChEBI" id="CHEBI:29985"/>
        <dbReference type="ChEBI" id="CHEBI:57427"/>
        <dbReference type="EC" id="2.6.1.42"/>
    </reaction>
</comment>
<keyword evidence="5 11" id="KW-0808">Transferase</keyword>
<dbReference type="PIRSF" id="PIRSF006468">
    <property type="entry name" value="BCAT1"/>
    <property type="match status" value="1"/>
</dbReference>
<proteinExistence type="inferred from homology"/>
<dbReference type="InterPro" id="IPR018300">
    <property type="entry name" value="Aminotrans_IV_CS"/>
</dbReference>
<dbReference type="Gene3D" id="3.30.470.10">
    <property type="match status" value="1"/>
</dbReference>
<keyword evidence="4 11" id="KW-0028">Amino-acid biosynthesis</keyword>
<evidence type="ECO:0000313" key="12">
    <source>
        <dbReference type="EMBL" id="KIM46938.1"/>
    </source>
</evidence>
<dbReference type="InterPro" id="IPR043131">
    <property type="entry name" value="BCAT-like_N"/>
</dbReference>
<dbReference type="GO" id="GO:0009099">
    <property type="term" value="P:L-valine biosynthetic process"/>
    <property type="evidence" value="ECO:0007669"/>
    <property type="project" value="TreeGrafter"/>
</dbReference>
<organism evidence="12 13">
    <name type="scientific">Hebeloma cylindrosporum</name>
    <dbReference type="NCBI Taxonomy" id="76867"/>
    <lineage>
        <taxon>Eukaryota</taxon>
        <taxon>Fungi</taxon>
        <taxon>Dikarya</taxon>
        <taxon>Basidiomycota</taxon>
        <taxon>Agaricomycotina</taxon>
        <taxon>Agaricomycetes</taxon>
        <taxon>Agaricomycetidae</taxon>
        <taxon>Agaricales</taxon>
        <taxon>Agaricineae</taxon>
        <taxon>Hymenogastraceae</taxon>
        <taxon>Hebeloma</taxon>
    </lineage>
</organism>
<dbReference type="InterPro" id="IPR005786">
    <property type="entry name" value="B_amino_transII"/>
</dbReference>
<gene>
    <name evidence="12" type="ORF">M413DRAFT_422455</name>
</gene>
<keyword evidence="7 11" id="KW-0100">Branched-chain amino acid biosynthesis</keyword>
<dbReference type="InterPro" id="IPR001544">
    <property type="entry name" value="Aminotrans_IV"/>
</dbReference>
<evidence type="ECO:0000256" key="8">
    <source>
        <dbReference type="PIRSR" id="PIRSR006468-1"/>
    </source>
</evidence>
<sequence length="392" mass="42281">MAANDSTTSQRPAELDASKLVVTTLAKRKPLPPMESLVFGETKTDHMLIINYTPATGWSAPVIKPYGPLSLDPMSSCLQYSQNVFEGMKVYLGTNGEARLFRPNDNMARLARSAARLALPAFNPDELLALIKELIKLELRWIPKAPGCSLYIRPTIIGTRAALGAVPSDSACIFVIVTPAGPYFQGSKKGISLLAIGENIRLRPGGSGGHKLGLNYASGFLPQTLASKQGYDQVLWLLGKSEKVTEAGAMNLFFAVQRRDGDVDLITPPLDGTILPGITRACMLAFAEAHSTGKIVLPGVPASLKLHVHERPVTMGEIDVFSTQIGRILEVFGVGTAVIVVPITRIGWRGKDIVLPVHEGNGLGQIGHGMWQMMVDVQTGKTQFEDWSVVCD</sequence>
<dbReference type="GO" id="GO:0005739">
    <property type="term" value="C:mitochondrion"/>
    <property type="evidence" value="ECO:0007669"/>
    <property type="project" value="TreeGrafter"/>
</dbReference>
<dbReference type="GO" id="GO:0052656">
    <property type="term" value="F:L-isoleucine-2-oxoglutarate transaminase activity"/>
    <property type="evidence" value="ECO:0007669"/>
    <property type="project" value="RHEA"/>
</dbReference>
<dbReference type="CDD" id="cd01557">
    <property type="entry name" value="BCAT_beta_family"/>
    <property type="match status" value="1"/>
</dbReference>
<evidence type="ECO:0000256" key="5">
    <source>
        <dbReference type="ARBA" id="ARBA00022679"/>
    </source>
</evidence>
<dbReference type="GO" id="GO:0052654">
    <property type="term" value="F:L-leucine-2-oxoglutarate transaminase activity"/>
    <property type="evidence" value="ECO:0007669"/>
    <property type="project" value="RHEA"/>
</dbReference>
<evidence type="ECO:0000256" key="7">
    <source>
        <dbReference type="ARBA" id="ARBA00023304"/>
    </source>
</evidence>
<keyword evidence="3 11" id="KW-0032">Aminotransferase</keyword>
<dbReference type="OrthoDB" id="1732691at2759"/>
<dbReference type="PROSITE" id="PS00770">
    <property type="entry name" value="AA_TRANSFER_CLASS_4"/>
    <property type="match status" value="1"/>
</dbReference>
<evidence type="ECO:0000256" key="11">
    <source>
        <dbReference type="RuleBase" id="RU004517"/>
    </source>
</evidence>
<dbReference type="HOGENOM" id="CLU_031922_0_3_1"/>
<evidence type="ECO:0000256" key="3">
    <source>
        <dbReference type="ARBA" id="ARBA00022576"/>
    </source>
</evidence>
<reference evidence="12 13" key="1">
    <citation type="submission" date="2014-04" db="EMBL/GenBank/DDBJ databases">
        <authorList>
            <consortium name="DOE Joint Genome Institute"/>
            <person name="Kuo A."/>
            <person name="Gay G."/>
            <person name="Dore J."/>
            <person name="Kohler A."/>
            <person name="Nagy L.G."/>
            <person name="Floudas D."/>
            <person name="Copeland A."/>
            <person name="Barry K.W."/>
            <person name="Cichocki N."/>
            <person name="Veneault-Fourrey C."/>
            <person name="LaButti K."/>
            <person name="Lindquist E.A."/>
            <person name="Lipzen A."/>
            <person name="Lundell T."/>
            <person name="Morin E."/>
            <person name="Murat C."/>
            <person name="Sun H."/>
            <person name="Tunlid A."/>
            <person name="Henrissat B."/>
            <person name="Grigoriev I.V."/>
            <person name="Hibbett D.S."/>
            <person name="Martin F."/>
            <person name="Nordberg H.P."/>
            <person name="Cantor M.N."/>
            <person name="Hua S.X."/>
        </authorList>
    </citation>
    <scope>NUCLEOTIDE SEQUENCE [LARGE SCALE GENOMIC DNA]</scope>
    <source>
        <strain evidence="13">h7</strain>
    </source>
</reference>
<comment type="similarity">
    <text evidence="2 9">Belongs to the class-IV pyridoxal-phosphate-dependent aminotransferase family.</text>
</comment>
<comment type="cofactor">
    <cofactor evidence="1 10">
        <name>pyridoxal 5'-phosphate</name>
        <dbReference type="ChEBI" id="CHEBI:597326"/>
    </cofactor>
</comment>
<evidence type="ECO:0000256" key="1">
    <source>
        <dbReference type="ARBA" id="ARBA00001933"/>
    </source>
</evidence>
<comment type="catalytic activity">
    <reaction evidence="11">
        <text>L-valine + 2-oxoglutarate = 3-methyl-2-oxobutanoate + L-glutamate</text>
        <dbReference type="Rhea" id="RHEA:24813"/>
        <dbReference type="ChEBI" id="CHEBI:11851"/>
        <dbReference type="ChEBI" id="CHEBI:16810"/>
        <dbReference type="ChEBI" id="CHEBI:29985"/>
        <dbReference type="ChEBI" id="CHEBI:57762"/>
        <dbReference type="EC" id="2.6.1.42"/>
    </reaction>
</comment>
<evidence type="ECO:0000256" key="9">
    <source>
        <dbReference type="RuleBase" id="RU004106"/>
    </source>
</evidence>
<accession>A0A0C2YAR6</accession>
<dbReference type="Gene3D" id="3.20.10.10">
    <property type="entry name" value="D-amino Acid Aminotransferase, subunit A, domain 2"/>
    <property type="match status" value="1"/>
</dbReference>
<dbReference type="STRING" id="686832.A0A0C2YAR6"/>
<dbReference type="AlphaFoldDB" id="A0A0C2YAR6"/>
<dbReference type="Proteomes" id="UP000053424">
    <property type="component" value="Unassembled WGS sequence"/>
</dbReference>